<evidence type="ECO:0000256" key="1">
    <source>
        <dbReference type="ARBA" id="ARBA00023015"/>
    </source>
</evidence>
<dbReference type="SUPFAM" id="SSF51215">
    <property type="entry name" value="Regulatory protein AraC"/>
    <property type="match status" value="1"/>
</dbReference>
<reference evidence="7" key="1">
    <citation type="submission" date="2022-09" db="EMBL/GenBank/DDBJ databases">
        <title>Winslowiella arboricola sp. nov., isolated from bleeding cankers on broadleaf hosts.</title>
        <authorList>
            <person name="Brady C."/>
            <person name="Kaur S."/>
            <person name="Crampton B."/>
            <person name="Maddock D."/>
            <person name="Arnold D."/>
            <person name="Denman S."/>
        </authorList>
    </citation>
    <scope>NUCLEOTIDE SEQUENCE</scope>
    <source>
        <strain evidence="7">BAC 15a-03b</strain>
    </source>
</reference>
<dbReference type="PROSITE" id="PS00041">
    <property type="entry name" value="HTH_ARAC_FAMILY_1"/>
    <property type="match status" value="1"/>
</dbReference>
<protein>
    <recommendedName>
        <fullName evidence="5">Arabinose operon regulatory protein</fullName>
    </recommendedName>
</protein>
<dbReference type="InterPro" id="IPR020449">
    <property type="entry name" value="Tscrpt_reg_AraC-type_HTH"/>
</dbReference>
<dbReference type="PANTHER" id="PTHR43280">
    <property type="entry name" value="ARAC-FAMILY TRANSCRIPTIONAL REGULATOR"/>
    <property type="match status" value="1"/>
</dbReference>
<dbReference type="InterPro" id="IPR018060">
    <property type="entry name" value="HTH_AraC"/>
</dbReference>
<dbReference type="Pfam" id="PF02311">
    <property type="entry name" value="AraC_binding"/>
    <property type="match status" value="1"/>
</dbReference>
<dbReference type="Pfam" id="PF12833">
    <property type="entry name" value="HTH_18"/>
    <property type="match status" value="1"/>
</dbReference>
<dbReference type="GO" id="GO:0043565">
    <property type="term" value="F:sequence-specific DNA binding"/>
    <property type="evidence" value="ECO:0007669"/>
    <property type="project" value="InterPro"/>
</dbReference>
<evidence type="ECO:0000313" key="8">
    <source>
        <dbReference type="Proteomes" id="UP001064262"/>
    </source>
</evidence>
<dbReference type="Gene3D" id="1.10.10.60">
    <property type="entry name" value="Homeodomain-like"/>
    <property type="match status" value="2"/>
</dbReference>
<organism evidence="7 8">
    <name type="scientific">Winslowiella arboricola</name>
    <dbReference type="NCBI Taxonomy" id="2978220"/>
    <lineage>
        <taxon>Bacteria</taxon>
        <taxon>Pseudomonadati</taxon>
        <taxon>Pseudomonadota</taxon>
        <taxon>Gammaproteobacteria</taxon>
        <taxon>Enterobacterales</taxon>
        <taxon>Erwiniaceae</taxon>
        <taxon>Winslowiella</taxon>
    </lineage>
</organism>
<comment type="caution">
    <text evidence="7">The sequence shown here is derived from an EMBL/GenBank/DDBJ whole genome shotgun (WGS) entry which is preliminary data.</text>
</comment>
<evidence type="ECO:0000256" key="5">
    <source>
        <dbReference type="ARBA" id="ARBA00044978"/>
    </source>
</evidence>
<dbReference type="PROSITE" id="PS01124">
    <property type="entry name" value="HTH_ARAC_FAMILY_2"/>
    <property type="match status" value="1"/>
</dbReference>
<dbReference type="Proteomes" id="UP001064262">
    <property type="component" value="Unassembled WGS sequence"/>
</dbReference>
<feature type="domain" description="HTH araC/xylS-type" evidence="6">
    <location>
        <begin position="178"/>
        <end position="276"/>
    </location>
</feature>
<evidence type="ECO:0000313" key="7">
    <source>
        <dbReference type="EMBL" id="MCU5776492.1"/>
    </source>
</evidence>
<keyword evidence="1" id="KW-0805">Transcription regulation</keyword>
<dbReference type="InterPro" id="IPR014710">
    <property type="entry name" value="RmlC-like_jellyroll"/>
</dbReference>
<evidence type="ECO:0000256" key="4">
    <source>
        <dbReference type="ARBA" id="ARBA00023163"/>
    </source>
</evidence>
<dbReference type="SMART" id="SM00342">
    <property type="entry name" value="HTH_ARAC"/>
    <property type="match status" value="1"/>
</dbReference>
<keyword evidence="8" id="KW-1185">Reference proteome</keyword>
<dbReference type="PRINTS" id="PR00032">
    <property type="entry name" value="HTHARAC"/>
</dbReference>
<dbReference type="EMBL" id="JAODIM010000034">
    <property type="protein sequence ID" value="MCU5776492.1"/>
    <property type="molecule type" value="Genomic_DNA"/>
</dbReference>
<dbReference type="AlphaFoldDB" id="A0A9J6PP73"/>
<dbReference type="Gene3D" id="2.60.120.10">
    <property type="entry name" value="Jelly Rolls"/>
    <property type="match status" value="1"/>
</dbReference>
<dbReference type="InterPro" id="IPR018062">
    <property type="entry name" value="HTH_AraC-typ_CS"/>
</dbReference>
<evidence type="ECO:0000256" key="2">
    <source>
        <dbReference type="ARBA" id="ARBA00023125"/>
    </source>
</evidence>
<proteinExistence type="predicted"/>
<dbReference type="GO" id="GO:0003700">
    <property type="term" value="F:DNA-binding transcription factor activity"/>
    <property type="evidence" value="ECO:0007669"/>
    <property type="project" value="InterPro"/>
</dbReference>
<gene>
    <name evidence="7" type="ORF">N5923_03130</name>
</gene>
<dbReference type="InterPro" id="IPR037923">
    <property type="entry name" value="HTH-like"/>
</dbReference>
<keyword evidence="3" id="KW-0010">Activator</keyword>
<name>A0A9J6PP73_9GAMM</name>
<dbReference type="InterPro" id="IPR009057">
    <property type="entry name" value="Homeodomain-like_sf"/>
</dbReference>
<dbReference type="InterPro" id="IPR003313">
    <property type="entry name" value="AraC-bd"/>
</dbReference>
<dbReference type="RefSeq" id="WP_267140659.1">
    <property type="nucleotide sequence ID" value="NZ_JAODIL010000037.1"/>
</dbReference>
<keyword evidence="2" id="KW-0238">DNA-binding</keyword>
<sequence length="282" mass="32811">MTMATIEQHALTDRAFAFTRRTGDKSSSHHWHQCLEIMLVEQGYGTIIVDNQQYALRPGRIFIFPPFKLHKVVVDERDLAGYRRTMIHVDSAVLINFLGDFPHQRARLQRLCHQRSAATVCDLSEYQHGLEQLFNVYQRIFDSRPFNLPDSACLILQLLNFLPEYVASREPRDDSISTRVMLWVEEHYAQKFSLAALALSLNLSRSYISRSFKQETGGLIQDYLLMRRLWQACNWLRSDELPVEAIAEQTGFADTSYFITCFKKMIGDTPLKYRKRHQDNGV</sequence>
<evidence type="ECO:0000259" key="6">
    <source>
        <dbReference type="PROSITE" id="PS01124"/>
    </source>
</evidence>
<keyword evidence="4" id="KW-0804">Transcription</keyword>
<evidence type="ECO:0000256" key="3">
    <source>
        <dbReference type="ARBA" id="ARBA00023159"/>
    </source>
</evidence>
<dbReference type="SUPFAM" id="SSF46689">
    <property type="entry name" value="Homeodomain-like"/>
    <property type="match status" value="2"/>
</dbReference>
<dbReference type="PANTHER" id="PTHR43280:SF2">
    <property type="entry name" value="HTH-TYPE TRANSCRIPTIONAL REGULATOR EXSA"/>
    <property type="match status" value="1"/>
</dbReference>
<accession>A0A9J6PP73</accession>